<dbReference type="PRINTS" id="PR00413">
    <property type="entry name" value="HADHALOGNASE"/>
</dbReference>
<comment type="caution">
    <text evidence="4">The sequence shown here is derived from an EMBL/GenBank/DDBJ whole genome shotgun (WGS) entry which is preliminary data.</text>
</comment>
<dbReference type="SUPFAM" id="SSF56784">
    <property type="entry name" value="HAD-like"/>
    <property type="match status" value="1"/>
</dbReference>
<dbReference type="PANTHER" id="PTHR46470">
    <property type="entry name" value="N-ACYLNEURAMINATE-9-PHOSPHATASE"/>
    <property type="match status" value="1"/>
</dbReference>
<dbReference type="InterPro" id="IPR006439">
    <property type="entry name" value="HAD-SF_hydro_IA"/>
</dbReference>
<organism evidence="4 5">
    <name type="scientific">Amnibacterium soli</name>
    <dbReference type="NCBI Taxonomy" id="1282736"/>
    <lineage>
        <taxon>Bacteria</taxon>
        <taxon>Bacillati</taxon>
        <taxon>Actinomycetota</taxon>
        <taxon>Actinomycetes</taxon>
        <taxon>Micrococcales</taxon>
        <taxon>Microbacteriaceae</taxon>
        <taxon>Amnibacterium</taxon>
    </lineage>
</organism>
<proteinExistence type="predicted"/>
<keyword evidence="2 4" id="KW-0378">Hydrolase</keyword>
<gene>
    <name evidence="4" type="ORF">GCM10025783_09360</name>
</gene>
<dbReference type="GO" id="GO:0016787">
    <property type="term" value="F:hydrolase activity"/>
    <property type="evidence" value="ECO:0007669"/>
    <property type="project" value="UniProtKB-KW"/>
</dbReference>
<dbReference type="RefSeq" id="WP_345479846.1">
    <property type="nucleotide sequence ID" value="NZ_BAABLP010000002.1"/>
</dbReference>
<dbReference type="NCBIfam" id="TIGR01549">
    <property type="entry name" value="HAD-SF-IA-v1"/>
    <property type="match status" value="1"/>
</dbReference>
<dbReference type="Pfam" id="PF00702">
    <property type="entry name" value="Hydrolase"/>
    <property type="match status" value="1"/>
</dbReference>
<evidence type="ECO:0000256" key="2">
    <source>
        <dbReference type="ARBA" id="ARBA00022801"/>
    </source>
</evidence>
<evidence type="ECO:0000313" key="5">
    <source>
        <dbReference type="Proteomes" id="UP001500121"/>
    </source>
</evidence>
<dbReference type="EMBL" id="BAABLP010000002">
    <property type="protein sequence ID" value="GAA4740542.1"/>
    <property type="molecule type" value="Genomic_DNA"/>
</dbReference>
<reference evidence="5" key="1">
    <citation type="journal article" date="2019" name="Int. J. Syst. Evol. Microbiol.">
        <title>The Global Catalogue of Microorganisms (GCM) 10K type strain sequencing project: providing services to taxonomists for standard genome sequencing and annotation.</title>
        <authorList>
            <consortium name="The Broad Institute Genomics Platform"/>
            <consortium name="The Broad Institute Genome Sequencing Center for Infectious Disease"/>
            <person name="Wu L."/>
            <person name="Ma J."/>
        </authorList>
    </citation>
    <scope>NUCLEOTIDE SEQUENCE [LARGE SCALE GENOMIC DNA]</scope>
    <source>
        <strain evidence="5">JCM 19015</strain>
    </source>
</reference>
<evidence type="ECO:0000313" key="4">
    <source>
        <dbReference type="EMBL" id="GAA4740542.1"/>
    </source>
</evidence>
<dbReference type="SFLD" id="SFLDG01129">
    <property type="entry name" value="C1.5:_HAD__Beta-PGM__Phosphata"/>
    <property type="match status" value="1"/>
</dbReference>
<dbReference type="Proteomes" id="UP001500121">
    <property type="component" value="Unassembled WGS sequence"/>
</dbReference>
<dbReference type="Gene3D" id="3.40.50.1000">
    <property type="entry name" value="HAD superfamily/HAD-like"/>
    <property type="match status" value="1"/>
</dbReference>
<keyword evidence="5" id="KW-1185">Reference proteome</keyword>
<evidence type="ECO:0000256" key="3">
    <source>
        <dbReference type="ARBA" id="ARBA00022842"/>
    </source>
</evidence>
<protein>
    <submittedName>
        <fullName evidence="4">HAD family hydrolase</fullName>
    </submittedName>
</protein>
<dbReference type="Gene3D" id="1.20.120.1600">
    <property type="match status" value="1"/>
</dbReference>
<dbReference type="InterPro" id="IPR036412">
    <property type="entry name" value="HAD-like_sf"/>
</dbReference>
<sequence>MSGRNCGSARITTVLLDLDGVLMDHRAAAREAVGAWLGERATPDVVDAWFASMAVHLAEWRAGTSTWAEQRRDRLRDVLPLLGEPVGTDEELDALFESGYLPAYERAWRGYDDAAPALAALRAAGYRLGVLTNGTETQQRAKLRVLGLADAVGPVFTAEAVGAPKPDPRAFLAACAGLVVAPEEVPYVGDEPETDVLGARGAGLSAVLLDRDGTAPPEETAVIGSLAELPGLLRP</sequence>
<dbReference type="PANTHER" id="PTHR46470:SF4">
    <property type="entry name" value="5-AMINO-6-(5-PHOSPHO-D-RIBITYLAMINO)URACIL PHOSPHATASE YIGB"/>
    <property type="match status" value="1"/>
</dbReference>
<dbReference type="InterPro" id="IPR051400">
    <property type="entry name" value="HAD-like_hydrolase"/>
</dbReference>
<keyword evidence="3" id="KW-0460">Magnesium</keyword>
<evidence type="ECO:0000256" key="1">
    <source>
        <dbReference type="ARBA" id="ARBA00001946"/>
    </source>
</evidence>
<comment type="cofactor">
    <cofactor evidence="1">
        <name>Mg(2+)</name>
        <dbReference type="ChEBI" id="CHEBI:18420"/>
    </cofactor>
</comment>
<dbReference type="SFLD" id="SFLDS00003">
    <property type="entry name" value="Haloacid_Dehalogenase"/>
    <property type="match status" value="1"/>
</dbReference>
<name>A0ABP8YV89_9MICO</name>
<accession>A0ABP8YV89</accession>
<dbReference type="InterPro" id="IPR023214">
    <property type="entry name" value="HAD_sf"/>
</dbReference>